<organism evidence="7 8">
    <name type="scientific">Sulfurimonas sediminis</name>
    <dbReference type="NCBI Taxonomy" id="2590020"/>
    <lineage>
        <taxon>Bacteria</taxon>
        <taxon>Pseudomonadati</taxon>
        <taxon>Campylobacterota</taxon>
        <taxon>Epsilonproteobacteria</taxon>
        <taxon>Campylobacterales</taxon>
        <taxon>Sulfurimonadaceae</taxon>
        <taxon>Sulfurimonas</taxon>
    </lineage>
</organism>
<evidence type="ECO:0000259" key="6">
    <source>
        <dbReference type="PROSITE" id="PS50234"/>
    </source>
</evidence>
<dbReference type="PROSITE" id="PS50234">
    <property type="entry name" value="VWFA"/>
    <property type="match status" value="1"/>
</dbReference>
<dbReference type="PANTHER" id="PTHR22550:SF5">
    <property type="entry name" value="LEUCINE ZIPPER PROTEIN 4"/>
    <property type="match status" value="1"/>
</dbReference>
<name>A0A7M1B209_9BACT</name>
<dbReference type="PANTHER" id="PTHR22550">
    <property type="entry name" value="SPORE GERMINATION PROTEIN"/>
    <property type="match status" value="1"/>
</dbReference>
<dbReference type="InterPro" id="IPR002035">
    <property type="entry name" value="VWF_A"/>
</dbReference>
<protein>
    <submittedName>
        <fullName evidence="7">VWA domain-containing protein</fullName>
    </submittedName>
</protein>
<accession>A0A7M1B209</accession>
<dbReference type="AlphaFoldDB" id="A0A7M1B209"/>
<dbReference type="SMART" id="SM00327">
    <property type="entry name" value="VWA"/>
    <property type="match status" value="1"/>
</dbReference>
<evidence type="ECO:0000256" key="5">
    <source>
        <dbReference type="SAM" id="Phobius"/>
    </source>
</evidence>
<sequence>MLSSFHFTYPFFLLLLPLFALSALLFKREKESFYMPHFLQLFSHVKKRHYVREILKWFMLTCMTVALSDPVVVKKIKALKSNAVDIVLALDTSGSMSTYGFNAKNYKQSRLDVVKEVVQSFIDMRKRDRIGLVIFGTTAAVASPLSFDKEAQKNIVGKIEVGVLGKSTALIDAVVSAAELLRNSKSKSKIIILLSDGEDSASKIPLAFALKLAKKYGIIIYTITIDKSYSNMMKVIANKNGAQNFEVQNKKDLLKVYKRIDMLQKSELEYNTLDVEEHIYFYFLLLSLLCAILLLPHVKNKGVL</sequence>
<gene>
    <name evidence="7" type="ORF">FJR45_07475</name>
</gene>
<dbReference type="KEGG" id="ssei:FJR45_07475"/>
<keyword evidence="4 5" id="KW-0472">Membrane</keyword>
<evidence type="ECO:0000256" key="3">
    <source>
        <dbReference type="ARBA" id="ARBA00022989"/>
    </source>
</evidence>
<dbReference type="Pfam" id="PF00092">
    <property type="entry name" value="VWA"/>
    <property type="match status" value="1"/>
</dbReference>
<evidence type="ECO:0000256" key="2">
    <source>
        <dbReference type="ARBA" id="ARBA00022692"/>
    </source>
</evidence>
<dbReference type="EMBL" id="CP041235">
    <property type="protein sequence ID" value="QOP43799.1"/>
    <property type="molecule type" value="Genomic_DNA"/>
</dbReference>
<evidence type="ECO:0000256" key="4">
    <source>
        <dbReference type="ARBA" id="ARBA00023136"/>
    </source>
</evidence>
<keyword evidence="1" id="KW-1003">Cell membrane</keyword>
<dbReference type="InterPro" id="IPR036465">
    <property type="entry name" value="vWFA_dom_sf"/>
</dbReference>
<feature type="transmembrane region" description="Helical" evidence="5">
    <location>
        <begin position="279"/>
        <end position="298"/>
    </location>
</feature>
<reference evidence="7 8" key="1">
    <citation type="submission" date="2019-06" db="EMBL/GenBank/DDBJ databases">
        <title>Sulfurimonas gotlandica sp. nov., a chemoautotrophic and psychrotolerant epsilonproteobacterium isolated from a pelagic redoxcline, and an emended description of the genus Sulfurimonas.</title>
        <authorList>
            <person name="Wang S."/>
            <person name="Jiang L."/>
            <person name="Shao Z."/>
        </authorList>
    </citation>
    <scope>NUCLEOTIDE SEQUENCE [LARGE SCALE GENOMIC DNA]</scope>
    <source>
        <strain evidence="7 8">S2-6</strain>
    </source>
</reference>
<keyword evidence="8" id="KW-1185">Reference proteome</keyword>
<dbReference type="Gene3D" id="3.40.50.410">
    <property type="entry name" value="von Willebrand factor, type A domain"/>
    <property type="match status" value="1"/>
</dbReference>
<evidence type="ECO:0000256" key="1">
    <source>
        <dbReference type="ARBA" id="ARBA00022475"/>
    </source>
</evidence>
<feature type="transmembrane region" description="Helical" evidence="5">
    <location>
        <begin position="6"/>
        <end position="26"/>
    </location>
</feature>
<dbReference type="Proteomes" id="UP000593719">
    <property type="component" value="Chromosome"/>
</dbReference>
<feature type="domain" description="VWFA" evidence="6">
    <location>
        <begin position="85"/>
        <end position="260"/>
    </location>
</feature>
<keyword evidence="3 5" id="KW-1133">Transmembrane helix</keyword>
<evidence type="ECO:0000313" key="8">
    <source>
        <dbReference type="Proteomes" id="UP000593719"/>
    </source>
</evidence>
<evidence type="ECO:0000313" key="7">
    <source>
        <dbReference type="EMBL" id="QOP43799.1"/>
    </source>
</evidence>
<dbReference type="InterPro" id="IPR050768">
    <property type="entry name" value="UPF0353/GerABKA_families"/>
</dbReference>
<proteinExistence type="predicted"/>
<keyword evidence="2 5" id="KW-0812">Transmembrane</keyword>
<dbReference type="SUPFAM" id="SSF53300">
    <property type="entry name" value="vWA-like"/>
    <property type="match status" value="1"/>
</dbReference>